<dbReference type="EMBL" id="CP023699">
    <property type="protein sequence ID" value="QEU96282.1"/>
    <property type="molecule type" value="Genomic_DNA"/>
</dbReference>
<gene>
    <name evidence="3" type="ORF">CP970_39900</name>
</gene>
<comment type="similarity">
    <text evidence="1">Belongs to the NAD(P)-dependent epimerase/dehydratase family.</text>
</comment>
<dbReference type="Gene3D" id="3.40.50.720">
    <property type="entry name" value="NAD(P)-binding Rossmann-like Domain"/>
    <property type="match status" value="1"/>
</dbReference>
<dbReference type="InterPro" id="IPR036291">
    <property type="entry name" value="NAD(P)-bd_dom_sf"/>
</dbReference>
<protein>
    <submittedName>
        <fullName evidence="3">NAD(P)-dependent oxidoreductase</fullName>
    </submittedName>
</protein>
<dbReference type="RefSeq" id="WP_055547724.1">
    <property type="nucleotide sequence ID" value="NZ_CP023699.1"/>
</dbReference>
<dbReference type="PANTHER" id="PTHR43000">
    <property type="entry name" value="DTDP-D-GLUCOSE 4,6-DEHYDRATASE-RELATED"/>
    <property type="match status" value="1"/>
</dbReference>
<evidence type="ECO:0000256" key="1">
    <source>
        <dbReference type="ARBA" id="ARBA00007637"/>
    </source>
</evidence>
<sequence length="326" mass="34506">MNSPHTPPKVAVLGATGCVGREVCAAFARTGHEILAIARNHRPHVEGHTFIPLDVAAAEPAELAEVLTSERVGVVVNATGGWVLTQEAMEYAHVRLVDRVLAATARMAERPRVVQVGTIHEYGFVPEGVPIDERIAPNPTTPYAVTKHAGSEAVLAATRAGDVDGVVLRAVNVCGPHTTEASFLGAVMARLAVATEEEGIELTVADARRDYLDVRDLAEAVVKAAHAPAVGQVVNVGRGEAVSMRELVALLVAASGFPAHAVRERSAAVESKGGGWTRADISLAERLLGWRPRIDLARAMRDMWATRAVASHTPTVTRTRSTPAVP</sequence>
<dbReference type="InterPro" id="IPR001509">
    <property type="entry name" value="Epimerase_deHydtase"/>
</dbReference>
<proteinExistence type="inferred from homology"/>
<dbReference type="AlphaFoldDB" id="A0A5J6GPD5"/>
<evidence type="ECO:0000259" key="2">
    <source>
        <dbReference type="Pfam" id="PF01370"/>
    </source>
</evidence>
<evidence type="ECO:0000313" key="4">
    <source>
        <dbReference type="Proteomes" id="UP000325529"/>
    </source>
</evidence>
<reference evidence="3 4" key="1">
    <citation type="submission" date="2017-09" db="EMBL/GenBank/DDBJ databases">
        <authorList>
            <person name="Lee N."/>
            <person name="Cho B.-K."/>
        </authorList>
    </citation>
    <scope>NUCLEOTIDE SEQUENCE [LARGE SCALE GENOMIC DNA]</scope>
    <source>
        <strain evidence="3 4">ATCC 12853</strain>
    </source>
</reference>
<feature type="domain" description="NAD-dependent epimerase/dehydratase" evidence="2">
    <location>
        <begin position="10"/>
        <end position="237"/>
    </location>
</feature>
<dbReference type="Proteomes" id="UP000325529">
    <property type="component" value="Chromosome"/>
</dbReference>
<accession>A0A5J6GPD5</accession>
<dbReference type="KEGG" id="ska:CP970_39900"/>
<dbReference type="Pfam" id="PF01370">
    <property type="entry name" value="Epimerase"/>
    <property type="match status" value="1"/>
</dbReference>
<dbReference type="SUPFAM" id="SSF51735">
    <property type="entry name" value="NAD(P)-binding Rossmann-fold domains"/>
    <property type="match status" value="1"/>
</dbReference>
<evidence type="ECO:0000313" key="3">
    <source>
        <dbReference type="EMBL" id="QEU96282.1"/>
    </source>
</evidence>
<name>A0A5J6GPD5_STRKN</name>
<dbReference type="OrthoDB" id="4559195at2"/>
<keyword evidence="4" id="KW-1185">Reference proteome</keyword>
<organism evidence="3 4">
    <name type="scientific">Streptomyces kanamyceticus</name>
    <dbReference type="NCBI Taxonomy" id="1967"/>
    <lineage>
        <taxon>Bacteria</taxon>
        <taxon>Bacillati</taxon>
        <taxon>Actinomycetota</taxon>
        <taxon>Actinomycetes</taxon>
        <taxon>Kitasatosporales</taxon>
        <taxon>Streptomycetaceae</taxon>
        <taxon>Streptomyces</taxon>
    </lineage>
</organism>